<name>A0A7R9IJ84_9NEOP</name>
<gene>
    <name evidence="2" type="ORF">TTEB3V08_LOCUS7366</name>
</gene>
<dbReference type="AlphaFoldDB" id="A0A7R9IJ84"/>
<organism evidence="2">
    <name type="scientific">Timema tahoe</name>
    <dbReference type="NCBI Taxonomy" id="61484"/>
    <lineage>
        <taxon>Eukaryota</taxon>
        <taxon>Metazoa</taxon>
        <taxon>Ecdysozoa</taxon>
        <taxon>Arthropoda</taxon>
        <taxon>Hexapoda</taxon>
        <taxon>Insecta</taxon>
        <taxon>Pterygota</taxon>
        <taxon>Neoptera</taxon>
        <taxon>Polyneoptera</taxon>
        <taxon>Phasmatodea</taxon>
        <taxon>Timematodea</taxon>
        <taxon>Timematoidea</taxon>
        <taxon>Timematidae</taxon>
        <taxon>Timema</taxon>
    </lineage>
</organism>
<evidence type="ECO:0000256" key="1">
    <source>
        <dbReference type="SAM" id="MobiDB-lite"/>
    </source>
</evidence>
<evidence type="ECO:0000313" key="2">
    <source>
        <dbReference type="EMBL" id="CAD7459411.1"/>
    </source>
</evidence>
<dbReference type="EMBL" id="OE002853">
    <property type="protein sequence ID" value="CAD7459411.1"/>
    <property type="molecule type" value="Genomic_DNA"/>
</dbReference>
<accession>A0A7R9IJ84</accession>
<reference evidence="2" key="1">
    <citation type="submission" date="2020-11" db="EMBL/GenBank/DDBJ databases">
        <authorList>
            <person name="Tran Van P."/>
        </authorList>
    </citation>
    <scope>NUCLEOTIDE SEQUENCE</scope>
</reference>
<proteinExistence type="predicted"/>
<sequence>MKFEINSPWMRRVEHRVRVARAGLDSRRPTSLVELLVPLVSPPGQTSVSVWLLEVSSELLTDFTIALIATDRLTFNVTVQMLPKAAIRQKTYRAGQHNLGYCHVHETQTEKQESGRLNLEKVNQHLRGGIVVNHLGKTTPPVHPNEIRTSVVWLNTTGALANYATEAAARMSHVEVYECLVAVMFPSPHVTPALKYYNKIHICGHAFQGVRLVTGSLRWRGGFRPTRRYALSHTWVRHVGKGDSLVLPGLLSVVLRNSIEVYSPEPQSHVLKWNTNGSNIVRSEGRESAPRDASGVVGWDMSKDINSRDEGEGAITVSPPSGRPTIDPLVGRARYRPTCAQHGVQHSTVLSGSHTNSLISIFHPPGRSIGHIVSLINRMQAI</sequence>
<feature type="region of interest" description="Disordered" evidence="1">
    <location>
        <begin position="282"/>
        <end position="303"/>
    </location>
</feature>
<protein>
    <submittedName>
        <fullName evidence="2">Uncharacterized protein</fullName>
    </submittedName>
</protein>